<name>A0A1M5JW87_9GAMM</name>
<sequence length="97" mass="11457">MLNLTFHPDLSQEIKSSYDWYQLQAKGLGDDFIKELESAFKTILALPRTWPKFGANHHRFLLSRFPFSVIYQVHSDNLYVIAIMHNSKNPGYWLKRD</sequence>
<protein>
    <submittedName>
        <fullName evidence="2">Plasmid stabilization system protein ParE</fullName>
    </submittedName>
</protein>
<keyword evidence="1" id="KW-1277">Toxin-antitoxin system</keyword>
<evidence type="ECO:0000256" key="1">
    <source>
        <dbReference type="ARBA" id="ARBA00022649"/>
    </source>
</evidence>
<dbReference type="InterPro" id="IPR035093">
    <property type="entry name" value="RelE/ParE_toxin_dom_sf"/>
</dbReference>
<evidence type="ECO:0000313" key="3">
    <source>
        <dbReference type="Proteomes" id="UP000184517"/>
    </source>
</evidence>
<dbReference type="STRING" id="1122206.SAMN02745753_03927"/>
<reference evidence="3" key="1">
    <citation type="submission" date="2016-11" db="EMBL/GenBank/DDBJ databases">
        <authorList>
            <person name="Varghese N."/>
            <person name="Submissions S."/>
        </authorList>
    </citation>
    <scope>NUCLEOTIDE SEQUENCE [LARGE SCALE GENOMIC DNA]</scope>
    <source>
        <strain evidence="3">DSM 16579</strain>
    </source>
</reference>
<dbReference type="RefSeq" id="WP_072841361.1">
    <property type="nucleotide sequence ID" value="NZ_FQVF01000022.1"/>
</dbReference>
<dbReference type="OrthoDB" id="9809155at2"/>
<dbReference type="Gene3D" id="3.30.2310.20">
    <property type="entry name" value="RelE-like"/>
    <property type="match status" value="1"/>
</dbReference>
<keyword evidence="3" id="KW-1185">Reference proteome</keyword>
<dbReference type="InterPro" id="IPR007712">
    <property type="entry name" value="RelE/ParE_toxin"/>
</dbReference>
<organism evidence="2 3">
    <name type="scientific">Marinomonas polaris DSM 16579</name>
    <dbReference type="NCBI Taxonomy" id="1122206"/>
    <lineage>
        <taxon>Bacteria</taxon>
        <taxon>Pseudomonadati</taxon>
        <taxon>Pseudomonadota</taxon>
        <taxon>Gammaproteobacteria</taxon>
        <taxon>Oceanospirillales</taxon>
        <taxon>Oceanospirillaceae</taxon>
        <taxon>Marinomonas</taxon>
    </lineage>
</organism>
<proteinExistence type="predicted"/>
<dbReference type="EMBL" id="FQVF01000022">
    <property type="protein sequence ID" value="SHG44489.1"/>
    <property type="molecule type" value="Genomic_DNA"/>
</dbReference>
<gene>
    <name evidence="2" type="ORF">SAMN02745753_03927</name>
</gene>
<dbReference type="AlphaFoldDB" id="A0A1M5JW87"/>
<evidence type="ECO:0000313" key="2">
    <source>
        <dbReference type="EMBL" id="SHG44489.1"/>
    </source>
</evidence>
<accession>A0A1M5JW87</accession>
<dbReference type="Pfam" id="PF05016">
    <property type="entry name" value="ParE_toxin"/>
    <property type="match status" value="1"/>
</dbReference>
<dbReference type="Proteomes" id="UP000184517">
    <property type="component" value="Unassembled WGS sequence"/>
</dbReference>